<sequence>MSGVVFQTLPREVSAAEFNNPCTTPKVSSTILTIRFGSSAPARSPVIKIVLVPRLVNSLANLSPVFVSRPTRAKPAAPRSTAKRATHSPTPREAPLSNKTLPFILEVLELFDLLSLTISTYHPIRCCFLPSRIISPALSTSGRWLVVGTPTSQNEPPSVQSLGLVLITIT</sequence>
<feature type="region of interest" description="Disordered" evidence="1">
    <location>
        <begin position="71"/>
        <end position="94"/>
    </location>
</feature>
<dbReference type="AlphaFoldDB" id="A0A6J6AXA4"/>
<gene>
    <name evidence="2" type="ORF">UFOPK1353_00248</name>
</gene>
<accession>A0A6J6AXA4</accession>
<evidence type="ECO:0000313" key="2">
    <source>
        <dbReference type="EMBL" id="CAB4530928.1"/>
    </source>
</evidence>
<dbReference type="EMBL" id="CAEZSE010000023">
    <property type="protein sequence ID" value="CAB4530928.1"/>
    <property type="molecule type" value="Genomic_DNA"/>
</dbReference>
<name>A0A6J6AXA4_9ZZZZ</name>
<proteinExistence type="predicted"/>
<protein>
    <submittedName>
        <fullName evidence="2">Unannotated protein</fullName>
    </submittedName>
</protein>
<evidence type="ECO:0000256" key="1">
    <source>
        <dbReference type="SAM" id="MobiDB-lite"/>
    </source>
</evidence>
<organism evidence="2">
    <name type="scientific">freshwater metagenome</name>
    <dbReference type="NCBI Taxonomy" id="449393"/>
    <lineage>
        <taxon>unclassified sequences</taxon>
        <taxon>metagenomes</taxon>
        <taxon>ecological metagenomes</taxon>
    </lineage>
</organism>
<reference evidence="2" key="1">
    <citation type="submission" date="2020-05" db="EMBL/GenBank/DDBJ databases">
        <authorList>
            <person name="Chiriac C."/>
            <person name="Salcher M."/>
            <person name="Ghai R."/>
            <person name="Kavagutti S V."/>
        </authorList>
    </citation>
    <scope>NUCLEOTIDE SEQUENCE</scope>
</reference>